<dbReference type="FunFam" id="2.120.10.30:FF:000241">
    <property type="entry name" value="Low-density lipoprotein receptor-related protein 6"/>
    <property type="match status" value="1"/>
</dbReference>
<dbReference type="Pfam" id="PF00057">
    <property type="entry name" value="Ldl_recept_a"/>
    <property type="match status" value="10"/>
</dbReference>
<dbReference type="InterPro" id="IPR009030">
    <property type="entry name" value="Growth_fac_rcpt_cys_sf"/>
</dbReference>
<evidence type="ECO:0000256" key="12">
    <source>
        <dbReference type="ARBA" id="ARBA00023180"/>
    </source>
</evidence>
<feature type="disulfide bond" evidence="13">
    <location>
        <begin position="2063"/>
        <end position="2072"/>
    </location>
</feature>
<evidence type="ECO:0000256" key="13">
    <source>
        <dbReference type="PROSITE-ProRule" id="PRU00076"/>
    </source>
</evidence>
<feature type="compositionally biased region" description="Polar residues" evidence="16">
    <location>
        <begin position="45"/>
        <end position="54"/>
    </location>
</feature>
<keyword evidence="10 13" id="KW-1015">Disulfide bond</keyword>
<evidence type="ECO:0000256" key="15">
    <source>
        <dbReference type="PROSITE-ProRule" id="PRU00461"/>
    </source>
</evidence>
<feature type="domain" description="EGF-like" evidence="18">
    <location>
        <begin position="366"/>
        <end position="405"/>
    </location>
</feature>
<dbReference type="PROSITE" id="PS51120">
    <property type="entry name" value="LDLRB"/>
    <property type="match status" value="1"/>
</dbReference>
<evidence type="ECO:0000256" key="14">
    <source>
        <dbReference type="PROSITE-ProRule" id="PRU00124"/>
    </source>
</evidence>
<gene>
    <name evidence="19" type="ORF">HPG69_009427</name>
</gene>
<accession>A0A7J7F348</accession>
<dbReference type="PRINTS" id="PR00261">
    <property type="entry name" value="LDLRECEPTOR"/>
</dbReference>
<dbReference type="Gene3D" id="2.10.25.10">
    <property type="entry name" value="Laminin"/>
    <property type="match status" value="3"/>
</dbReference>
<feature type="disulfide bond" evidence="14">
    <location>
        <begin position="1057"/>
        <end position="1072"/>
    </location>
</feature>
<comment type="caution">
    <text evidence="19">The sequence shown here is derived from an EMBL/GenBank/DDBJ whole genome shotgun (WGS) entry which is preliminary data.</text>
</comment>
<dbReference type="InterPro" id="IPR011042">
    <property type="entry name" value="6-blade_b-propeller_TolB-like"/>
</dbReference>
<feature type="compositionally biased region" description="Basic and acidic residues" evidence="16">
    <location>
        <begin position="2014"/>
        <end position="2026"/>
    </location>
</feature>
<keyword evidence="7" id="KW-0677">Repeat</keyword>
<dbReference type="InterPro" id="IPR000033">
    <property type="entry name" value="LDLR_classB_rpt"/>
</dbReference>
<keyword evidence="20" id="KW-1185">Reference proteome</keyword>
<keyword evidence="6" id="KW-0732">Signal</keyword>
<feature type="disulfide bond" evidence="14">
    <location>
        <begin position="260"/>
        <end position="278"/>
    </location>
</feature>
<feature type="disulfide bond" evidence="14">
    <location>
        <begin position="1185"/>
        <end position="1200"/>
    </location>
</feature>
<keyword evidence="8 17" id="KW-1133">Transmembrane helix</keyword>
<evidence type="ECO:0000313" key="20">
    <source>
        <dbReference type="Proteomes" id="UP000551758"/>
    </source>
</evidence>
<evidence type="ECO:0000256" key="4">
    <source>
        <dbReference type="ARBA" id="ARBA00022583"/>
    </source>
</evidence>
<dbReference type="CDD" id="cd00112">
    <property type="entry name" value="LDLa"/>
    <property type="match status" value="11"/>
</dbReference>
<feature type="region of interest" description="Disordered" evidence="16">
    <location>
        <begin position="1"/>
        <end position="95"/>
    </location>
</feature>
<dbReference type="SUPFAM" id="SSF57196">
    <property type="entry name" value="EGF/Laminin"/>
    <property type="match status" value="3"/>
</dbReference>
<dbReference type="InterPro" id="IPR001881">
    <property type="entry name" value="EGF-like_Ca-bd_dom"/>
</dbReference>
<dbReference type="SUPFAM" id="SSF63825">
    <property type="entry name" value="YWTD domain"/>
    <property type="match status" value="4"/>
</dbReference>
<dbReference type="SMART" id="SM00179">
    <property type="entry name" value="EGF_CA"/>
    <property type="match status" value="2"/>
</dbReference>
<dbReference type="InterPro" id="IPR036055">
    <property type="entry name" value="LDL_receptor-like_sf"/>
</dbReference>
<dbReference type="SMART" id="SM00192">
    <property type="entry name" value="LDLa"/>
    <property type="match status" value="12"/>
</dbReference>
<evidence type="ECO:0000256" key="10">
    <source>
        <dbReference type="ARBA" id="ARBA00023157"/>
    </source>
</evidence>
<evidence type="ECO:0000256" key="5">
    <source>
        <dbReference type="ARBA" id="ARBA00022692"/>
    </source>
</evidence>
<reference evidence="19 20" key="1">
    <citation type="journal article" date="2020" name="Mol. Biol. Evol.">
        <title>Interspecific Gene Flow and the Evolution of Specialization in Black and White Rhinoceros.</title>
        <authorList>
            <person name="Moodley Y."/>
            <person name="Westbury M.V."/>
            <person name="Russo I.M."/>
            <person name="Gopalakrishnan S."/>
            <person name="Rakotoarivelo A."/>
            <person name="Olsen R.A."/>
            <person name="Prost S."/>
            <person name="Tunstall T."/>
            <person name="Ryder O.A."/>
            <person name="Dalen L."/>
            <person name="Bruford M.W."/>
        </authorList>
    </citation>
    <scope>NUCLEOTIDE SEQUENCE [LARGE SCALE GENOMIC DNA]</scope>
    <source>
        <strain evidence="19">SBR-YM</strain>
        <tissue evidence="19">Skin</tissue>
    </source>
</reference>
<dbReference type="FunFam" id="2.10.25.10:FF:000009">
    <property type="entry name" value="Low-density lipoprotein receptor isoform 1"/>
    <property type="match status" value="1"/>
</dbReference>
<evidence type="ECO:0000256" key="7">
    <source>
        <dbReference type="ARBA" id="ARBA00022737"/>
    </source>
</evidence>
<dbReference type="PROSITE" id="PS01187">
    <property type="entry name" value="EGF_CA"/>
    <property type="match status" value="1"/>
</dbReference>
<dbReference type="SUPFAM" id="SSF57424">
    <property type="entry name" value="LDL receptor-like module"/>
    <property type="match status" value="11"/>
</dbReference>
<feature type="disulfide bond" evidence="14">
    <location>
        <begin position="193"/>
        <end position="208"/>
    </location>
</feature>
<name>A0A7J7F348_DICBM</name>
<dbReference type="GO" id="GO:0005509">
    <property type="term" value="F:calcium ion binding"/>
    <property type="evidence" value="ECO:0007669"/>
    <property type="project" value="InterPro"/>
</dbReference>
<dbReference type="GO" id="GO:0016324">
    <property type="term" value="C:apical plasma membrane"/>
    <property type="evidence" value="ECO:0007669"/>
    <property type="project" value="TreeGrafter"/>
</dbReference>
<feature type="disulfide bond" evidence="14">
    <location>
        <begin position="272"/>
        <end position="287"/>
    </location>
</feature>
<feature type="region of interest" description="Disordered" evidence="16">
    <location>
        <begin position="1956"/>
        <end position="1988"/>
    </location>
</feature>
<feature type="non-terminal residue" evidence="19">
    <location>
        <position position="2398"/>
    </location>
</feature>
<evidence type="ECO:0000256" key="17">
    <source>
        <dbReference type="SAM" id="Phobius"/>
    </source>
</evidence>
<feature type="repeat" description="LDL-receptor class B" evidence="15">
    <location>
        <begin position="1423"/>
        <end position="1466"/>
    </location>
</feature>
<dbReference type="Proteomes" id="UP000551758">
    <property type="component" value="Unassembled WGS sequence"/>
</dbReference>
<dbReference type="PROSITE" id="PS50068">
    <property type="entry name" value="LDLRA_2"/>
    <property type="match status" value="11"/>
</dbReference>
<dbReference type="SMART" id="SM00135">
    <property type="entry name" value="LY"/>
    <property type="match status" value="12"/>
</dbReference>
<dbReference type="PANTHER" id="PTHR22722">
    <property type="entry name" value="LOW-DENSITY LIPOPROTEIN RECEPTOR-RELATED PROTEIN 2-RELATED"/>
    <property type="match status" value="1"/>
</dbReference>
<organism evidence="19 20">
    <name type="scientific">Diceros bicornis minor</name>
    <name type="common">South-central black rhinoceros</name>
    <dbReference type="NCBI Taxonomy" id="77932"/>
    <lineage>
        <taxon>Eukaryota</taxon>
        <taxon>Metazoa</taxon>
        <taxon>Chordata</taxon>
        <taxon>Craniata</taxon>
        <taxon>Vertebrata</taxon>
        <taxon>Euteleostomi</taxon>
        <taxon>Mammalia</taxon>
        <taxon>Eutheria</taxon>
        <taxon>Laurasiatheria</taxon>
        <taxon>Perissodactyla</taxon>
        <taxon>Rhinocerotidae</taxon>
        <taxon>Diceros</taxon>
    </lineage>
</organism>
<feature type="disulfide bond" evidence="14">
    <location>
        <begin position="181"/>
        <end position="199"/>
    </location>
</feature>
<feature type="region of interest" description="Disordered" evidence="16">
    <location>
        <begin position="2009"/>
        <end position="2039"/>
    </location>
</feature>
<dbReference type="PROSITE" id="PS00022">
    <property type="entry name" value="EGF_1"/>
    <property type="match status" value="1"/>
</dbReference>
<dbReference type="PROSITE" id="PS00010">
    <property type="entry name" value="ASX_HYDROXYL"/>
    <property type="match status" value="1"/>
</dbReference>
<dbReference type="SUPFAM" id="SSF57184">
    <property type="entry name" value="Growth factor receptor domain"/>
    <property type="match status" value="1"/>
</dbReference>
<feature type="disulfide bond" evidence="14">
    <location>
        <begin position="135"/>
        <end position="147"/>
    </location>
</feature>
<keyword evidence="11" id="KW-0675">Receptor</keyword>
<dbReference type="InterPro" id="IPR000742">
    <property type="entry name" value="EGF"/>
</dbReference>
<keyword evidence="3 13" id="KW-0245">EGF-like domain</keyword>
<dbReference type="InterPro" id="IPR051221">
    <property type="entry name" value="LDLR-related"/>
</dbReference>
<keyword evidence="12" id="KW-0325">Glycoprotein</keyword>
<dbReference type="InterPro" id="IPR026823">
    <property type="entry name" value="cEGF"/>
</dbReference>
<dbReference type="GO" id="GO:0006898">
    <property type="term" value="P:receptor-mediated endocytosis"/>
    <property type="evidence" value="ECO:0007669"/>
    <property type="project" value="TreeGrafter"/>
</dbReference>
<proteinExistence type="inferred from homology"/>
<evidence type="ECO:0000256" key="11">
    <source>
        <dbReference type="ARBA" id="ARBA00023170"/>
    </source>
</evidence>
<dbReference type="PROSITE" id="PS01209">
    <property type="entry name" value="LDLRA_1"/>
    <property type="match status" value="6"/>
</dbReference>
<sequence length="2398" mass="266950">MSPRYSSPLKSGGERDARRGGSPAAPLLPGSSSLGDSPHPPRAPHTSTQPSPVSGGSGSKARPGRPLRSSPPAVPSGERGSRPEAPAPSAGSPAPCPLLSPPRPWSPGRSFCSCRRCWPRWGAWGAPGSVNEVKCNTTRQAACGERCIPVAWLCNGEQECPDGTDEQCEEICHGHPQAWQCDDGKCISVSWLCDGVGDCLDGSDEVNCERLTVCPAQKIQCPGNSQCRDAWELCDVHEDCDGFDEVHCPRKHCLARQWQCRNRVCVMDSWKCNGIDDCGDSSDEDICDSCPEGMVRCDEGKCILESLMCDGEADCTDGTDEPTTCGKNCSLANGGCEGQCSDTSWGVQCSCGTGWQLQLDRQSCGDVDECSMAYSPCGQLCHNTPGSYSCECIQGHQLFNGTDCRVMDDAVKILIAADQELGVLHRRTGNYETLIPIKSRPTSVAYDLERSMYFWVDEVLNVFVLGKPNSIPLYPELKTVNSISLDWFTGQLYWASSFARVIYAGLSDGRGYVKILEKDLVPEQLIVFPEKKYLYWVNRGEKGMRTIETAGMDGSDRKVLAVVNMEEPSIETVNVDGSGRHTFPEVFLEGEDPVGLAVFENSFFWANKIQLFRTSPHTPKKREVLLNASVSAFSVLHKSQQPKSRYPACVPGSCSHLCLLSPVHPKGYKCVCPEGMFLLPSGTCNELKLVFSSGKHLYLLKVGFMGTAIEKTLVQEHPRNIYLLDIDWKRNLVYWTNAKGQLFCSTGYSGEKQEIWTEHRVCSASVDISTGDLYWLPCDRSAIQKTRITGPDTHTLYRTGSIILHLLLDWPKRVLYWVESEKHLQSMTLDGKNRQEVWRGTWTAETHMALDLGSSSILWTTKELGLQSLSLLKNRTYSLNKTWSDGIIVAHEPYLVTVNRAALVLWNRRMLEPLSVSKEPFIRKIIILAENQEVPDPEVEGAATATPPTLPPPPPLLCTRSSVPCRDGKECISRENLCNGERDCQDGSDEENCSQFCNKPGIFQCLDGNKCIEEKYHCDGAWQCLDGSDELDCWKPSEDCSLRCDNKTRCIPKSWLCDGNSDCFDKKDEQGCSKFHETSLNDLFQRPSLHCGHSVEERIWRLEVGRAGGWSMKNAAHLNLDVGMAREVKCPRSGECVLAEWICDHDLDCKDGTDEKDCDPEELRCGSRQWSCASGGQCVPDSWLCDGQRDCRDGSDEAGCSPEKCPSSEFQCRSSACLNLSLVCNGKEDCADGSDEGGKCSSSVCSQAECSHTCYQSPHGPVCACEQGFELSSSGRICKDVDECQKSGGTEPILLVAVQFNLLLYGLRSLKEDILAATDKNLIIFSIDYDLVEQKVFWTDLGAESIKWISMDTKKKGTVVKGIKSDCIVVDWIGRNLYWVDGIAGRILAIQLTAVWRGKSEHTVVLDDDLNQPRSLALDPLNGLMYWSEIGGEPQIEQAGMDGSNRKILINQGLGWPTSIALDQLSWKIFWADDKFHCIGSANLDGTGISMLQLTQIKSPFSVAVFEDEVFWSEMKTRTVQRMKKTTGKNRAVLIKRFEQPYGLKIIHDVLQPRSSNPCLDTGCSHLCLLSPRSKGSCHCPVGLLLADDGINCLPLEESAFLFLVLPTVIIQIYLKNLEATLGQATLPVHRILPFTNVNQLASMDYLVQEKALYLSELNNGDIRLLRLKESGKLSWRKIISVEGTVIDLAVDWLSGNIYWIDSENPHINVASPKGQYSTGLFSENLYGPTSVVLHPPAAIMCFVDRGSQDDGKRGSSIECASMDGSRRKVLWQKSQVPVGLTFSDSGTRVYWADTGRGLIESIQQDGSRYRVDRRGIQGLNLFTYGQSMMFWTTIDDDQITKVWYSKAELSENWCFQVDQKIVDLKVYSTLNQQGSHSCSKDNGGCSHICLPNPEGRTCKCPGGYYLADTNKCLEAARCSAPLQSCKDGQKCIPMEQVCDGRADCLDGSDEMGCTYPDKTHSTPTPEKPEAGKMLTPKAAQPLQATKSTEASYLDPEGMNYPVRKTLIPPIPARESKTSETKERGESVQPQDSQRAKHRPCSSDFCNGRGICTMEGELRKCSCLMEYGGEFCEEAVHGPSPGYIALSLIIALSVVLAALAAYVYFRREHELKRNRTTSSRNSNCYKENDPEEVNLMNSETFVNEAYDEQAQRARRFVSIASNEELNKALYTYSLWETNKRGVMDDGKDVTSSYHFNCWEAHEIQRNLELNMEFVEIRPVTNFMGQSASPAFTVQISVQLNEALLEEVIFLCAVRREWNVAGGCWEDWHLEFQDHCQFVLLSENDSQAKNKSRPDAGVSFQAISHTITAKRRQQNLSHQRGSVLNISQWRIIEEKLHCYKRKRFLVLPRVETGASSFLNNRLGFKRNSGVTSRVTFTPKRSDKKDKSYLYMEKRKYELI</sequence>
<feature type="disulfide bond" evidence="14">
    <location>
        <begin position="978"/>
        <end position="993"/>
    </location>
</feature>
<dbReference type="EMBL" id="JACDTQ010001475">
    <property type="protein sequence ID" value="KAF5922387.1"/>
    <property type="molecule type" value="Genomic_DNA"/>
</dbReference>
<evidence type="ECO:0000313" key="19">
    <source>
        <dbReference type="EMBL" id="KAF5922387.1"/>
    </source>
</evidence>
<dbReference type="InterPro" id="IPR018097">
    <property type="entry name" value="EGF_Ca-bd_CS"/>
</dbReference>
<dbReference type="CDD" id="cd00054">
    <property type="entry name" value="EGF_CA"/>
    <property type="match status" value="1"/>
</dbReference>
<feature type="disulfide bond" evidence="14">
    <location>
        <begin position="290"/>
        <end position="302"/>
    </location>
</feature>
<evidence type="ECO:0000256" key="3">
    <source>
        <dbReference type="ARBA" id="ARBA00022536"/>
    </source>
</evidence>
<comment type="similarity">
    <text evidence="2">Belongs to the LDLR family.</text>
</comment>
<dbReference type="Pfam" id="PF14670">
    <property type="entry name" value="FXa_inhibition"/>
    <property type="match status" value="1"/>
</dbReference>
<dbReference type="PANTHER" id="PTHR22722:SF12">
    <property type="entry name" value="EGF-LIKE DOMAIN-CONTAINING PROTEIN"/>
    <property type="match status" value="1"/>
</dbReference>
<dbReference type="GO" id="GO:0042562">
    <property type="term" value="F:hormone binding"/>
    <property type="evidence" value="ECO:0007669"/>
    <property type="project" value="TreeGrafter"/>
</dbReference>
<keyword evidence="9 17" id="KW-0472">Membrane</keyword>
<feature type="disulfide bond" evidence="14">
    <location>
        <begin position="1018"/>
        <end position="1033"/>
    </location>
</feature>
<dbReference type="SMART" id="SM00181">
    <property type="entry name" value="EGF"/>
    <property type="match status" value="9"/>
</dbReference>
<keyword evidence="4" id="KW-0254">Endocytosis</keyword>
<feature type="compositionally biased region" description="Low complexity" evidence="16">
    <location>
        <begin position="20"/>
        <end position="37"/>
    </location>
</feature>
<comment type="subcellular location">
    <subcellularLocation>
        <location evidence="1">Membrane</location>
        <topology evidence="1">Single-pass type I membrane protein</topology>
    </subcellularLocation>
</comment>
<feature type="disulfide bond" evidence="14">
    <location>
        <begin position="1205"/>
        <end position="1217"/>
    </location>
</feature>
<feature type="transmembrane region" description="Helical" evidence="17">
    <location>
        <begin position="2082"/>
        <end position="2105"/>
    </location>
</feature>
<feature type="domain" description="EGF-like" evidence="18">
    <location>
        <begin position="2037"/>
        <end position="2073"/>
    </location>
</feature>
<dbReference type="GO" id="GO:0043235">
    <property type="term" value="C:receptor complex"/>
    <property type="evidence" value="ECO:0007669"/>
    <property type="project" value="TreeGrafter"/>
</dbReference>
<evidence type="ECO:0000256" key="6">
    <source>
        <dbReference type="ARBA" id="ARBA00022729"/>
    </source>
</evidence>
<comment type="caution">
    <text evidence="13">Lacks conserved residue(s) required for the propagation of feature annotation.</text>
</comment>
<feature type="disulfide bond" evidence="14">
    <location>
        <begin position="297"/>
        <end position="315"/>
    </location>
</feature>
<dbReference type="PROSITE" id="PS50026">
    <property type="entry name" value="EGF_3"/>
    <property type="match status" value="2"/>
</dbReference>
<feature type="disulfide bond" evidence="14">
    <location>
        <begin position="1212"/>
        <end position="1230"/>
    </location>
</feature>
<dbReference type="Gene3D" id="4.10.400.10">
    <property type="entry name" value="Low-density Lipoprotein Receptor"/>
    <property type="match status" value="11"/>
</dbReference>
<dbReference type="InterPro" id="IPR002172">
    <property type="entry name" value="LDrepeatLR_classA_rpt"/>
</dbReference>
<evidence type="ECO:0000256" key="2">
    <source>
        <dbReference type="ARBA" id="ARBA00009939"/>
    </source>
</evidence>
<protein>
    <recommendedName>
        <fullName evidence="18">EGF-like domain-containing protein</fullName>
    </recommendedName>
</protein>
<dbReference type="Gene3D" id="2.120.10.30">
    <property type="entry name" value="TolB, C-terminal domain"/>
    <property type="match status" value="5"/>
</dbReference>
<feature type="compositionally biased region" description="Low complexity" evidence="16">
    <location>
        <begin position="83"/>
        <end position="93"/>
    </location>
</feature>
<feature type="disulfide bond" evidence="14">
    <location>
        <begin position="1143"/>
        <end position="1158"/>
    </location>
</feature>
<evidence type="ECO:0000256" key="16">
    <source>
        <dbReference type="SAM" id="MobiDB-lite"/>
    </source>
</evidence>
<feature type="disulfide bond" evidence="14">
    <location>
        <begin position="253"/>
        <end position="265"/>
    </location>
</feature>
<evidence type="ECO:0000259" key="18">
    <source>
        <dbReference type="PROSITE" id="PS50026"/>
    </source>
</evidence>
<feature type="disulfide bond" evidence="14">
    <location>
        <begin position="1939"/>
        <end position="1954"/>
    </location>
</feature>
<keyword evidence="5 17" id="KW-0812">Transmembrane</keyword>
<dbReference type="Pfam" id="PF12662">
    <property type="entry name" value="cEGF"/>
    <property type="match status" value="1"/>
</dbReference>
<evidence type="ECO:0000256" key="9">
    <source>
        <dbReference type="ARBA" id="ARBA00023136"/>
    </source>
</evidence>
<dbReference type="InterPro" id="IPR000152">
    <property type="entry name" value="EGF-type_Asp/Asn_hydroxyl_site"/>
</dbReference>
<evidence type="ECO:0000256" key="8">
    <source>
        <dbReference type="ARBA" id="ARBA00022989"/>
    </source>
</evidence>
<dbReference type="InterPro" id="IPR023415">
    <property type="entry name" value="LDLR_class-A_CS"/>
</dbReference>
<evidence type="ECO:0000256" key="1">
    <source>
        <dbReference type="ARBA" id="ARBA00004479"/>
    </source>
</evidence>
<dbReference type="Pfam" id="PF00058">
    <property type="entry name" value="Ldl_recept_b"/>
    <property type="match status" value="1"/>
</dbReference>